<evidence type="ECO:0000256" key="2">
    <source>
        <dbReference type="ARBA" id="ARBA00022478"/>
    </source>
</evidence>
<organism evidence="8 9">
    <name type="scientific">Gomphillus americanus</name>
    <dbReference type="NCBI Taxonomy" id="1940652"/>
    <lineage>
        <taxon>Eukaryota</taxon>
        <taxon>Fungi</taxon>
        <taxon>Dikarya</taxon>
        <taxon>Ascomycota</taxon>
        <taxon>Pezizomycotina</taxon>
        <taxon>Lecanoromycetes</taxon>
        <taxon>OSLEUM clade</taxon>
        <taxon>Ostropomycetidae</taxon>
        <taxon>Ostropales</taxon>
        <taxon>Graphidaceae</taxon>
        <taxon>Gomphilloideae</taxon>
        <taxon>Gomphillus</taxon>
    </lineage>
</organism>
<dbReference type="InterPro" id="IPR009025">
    <property type="entry name" value="RBP11-like_dimer"/>
</dbReference>
<protein>
    <submittedName>
        <fullName evidence="8">RNA polymerase subunit AC19</fullName>
    </submittedName>
</protein>
<keyword evidence="2" id="KW-0240">DNA-directed RNA polymerase</keyword>
<dbReference type="SUPFAM" id="SSF55257">
    <property type="entry name" value="RBP11-like subunits of RNA polymerase"/>
    <property type="match status" value="1"/>
</dbReference>
<dbReference type="InterPro" id="IPR033898">
    <property type="entry name" value="RNAP_AC19"/>
</dbReference>
<comment type="subcellular location">
    <subcellularLocation>
        <location evidence="1">Nucleus</location>
    </subcellularLocation>
</comment>
<evidence type="ECO:0000259" key="7">
    <source>
        <dbReference type="Pfam" id="PF13656"/>
    </source>
</evidence>
<keyword evidence="9" id="KW-1185">Reference proteome</keyword>
<keyword evidence="4" id="KW-0539">Nucleus</keyword>
<dbReference type="Pfam" id="PF13656">
    <property type="entry name" value="RNA_pol_L_2"/>
    <property type="match status" value="1"/>
</dbReference>
<reference evidence="8" key="1">
    <citation type="submission" date="2021-03" db="EMBL/GenBank/DDBJ databases">
        <authorList>
            <person name="Tagirdzhanova G."/>
        </authorList>
    </citation>
    <scope>NUCLEOTIDE SEQUENCE</scope>
</reference>
<evidence type="ECO:0000256" key="4">
    <source>
        <dbReference type="ARBA" id="ARBA00023242"/>
    </source>
</evidence>
<evidence type="ECO:0000256" key="6">
    <source>
        <dbReference type="SAM" id="MobiDB-lite"/>
    </source>
</evidence>
<dbReference type="AlphaFoldDB" id="A0A8H3G2J9"/>
<dbReference type="GO" id="GO:0055029">
    <property type="term" value="C:nuclear DNA-directed RNA polymerase complex"/>
    <property type="evidence" value="ECO:0007669"/>
    <property type="project" value="UniProtKB-ARBA"/>
</dbReference>
<dbReference type="GO" id="GO:0006383">
    <property type="term" value="P:transcription by RNA polymerase III"/>
    <property type="evidence" value="ECO:0007669"/>
    <property type="project" value="TreeGrafter"/>
</dbReference>
<dbReference type="EMBL" id="CAJPDQ010000041">
    <property type="protein sequence ID" value="CAF9931993.1"/>
    <property type="molecule type" value="Genomic_DNA"/>
</dbReference>
<dbReference type="GO" id="GO:0005666">
    <property type="term" value="C:RNA polymerase III complex"/>
    <property type="evidence" value="ECO:0007669"/>
    <property type="project" value="TreeGrafter"/>
</dbReference>
<dbReference type="GO" id="GO:0003899">
    <property type="term" value="F:DNA-directed RNA polymerase activity"/>
    <property type="evidence" value="ECO:0007669"/>
    <property type="project" value="InterPro"/>
</dbReference>
<evidence type="ECO:0000313" key="8">
    <source>
        <dbReference type="EMBL" id="CAF9931993.1"/>
    </source>
</evidence>
<dbReference type="PROSITE" id="PS01154">
    <property type="entry name" value="RNA_POL_L_13KD"/>
    <property type="match status" value="1"/>
</dbReference>
<dbReference type="GO" id="GO:0046983">
    <property type="term" value="F:protein dimerization activity"/>
    <property type="evidence" value="ECO:0007669"/>
    <property type="project" value="InterPro"/>
</dbReference>
<sequence length="134" mass="15150">MPSRTEEANTPTPGDNTTSNGHGNSNLQRLSSDSRIKVLPGYRDDAASFEFLHEDHTVGNALRYIIMKNPEVEFCGYSIPHPAEPKMNLRIQTYEGTTVWDALAKGLDDLLDLCSVVEEKFITAREEFMERMQE</sequence>
<keyword evidence="3" id="KW-0804">Transcription</keyword>
<dbReference type="GO" id="GO:0003677">
    <property type="term" value="F:DNA binding"/>
    <property type="evidence" value="ECO:0007669"/>
    <property type="project" value="InterPro"/>
</dbReference>
<dbReference type="InterPro" id="IPR022905">
    <property type="entry name" value="Rpo11-like"/>
</dbReference>
<evidence type="ECO:0000256" key="1">
    <source>
        <dbReference type="ARBA" id="ARBA00004123"/>
    </source>
</evidence>
<dbReference type="GO" id="GO:0005736">
    <property type="term" value="C:RNA polymerase I complex"/>
    <property type="evidence" value="ECO:0007669"/>
    <property type="project" value="TreeGrafter"/>
</dbReference>
<comment type="similarity">
    <text evidence="5">Belongs to the archaeal Rpo11/eukaryotic RPB11/RPC19 RNA polymerase subunit family.</text>
</comment>
<evidence type="ECO:0000256" key="3">
    <source>
        <dbReference type="ARBA" id="ARBA00023163"/>
    </source>
</evidence>
<name>A0A8H3G2J9_9LECA</name>
<evidence type="ECO:0000313" key="9">
    <source>
        <dbReference type="Proteomes" id="UP000664169"/>
    </source>
</evidence>
<feature type="region of interest" description="Disordered" evidence="6">
    <location>
        <begin position="1"/>
        <end position="31"/>
    </location>
</feature>
<evidence type="ECO:0000256" key="5">
    <source>
        <dbReference type="ARBA" id="ARBA00025751"/>
    </source>
</evidence>
<dbReference type="HAMAP" id="MF_00261">
    <property type="entry name" value="RNApol_arch_Rpo11"/>
    <property type="match status" value="1"/>
</dbReference>
<gene>
    <name evidence="8" type="primary">RPC19</name>
    <name evidence="8" type="ORF">GOMPHAMPRED_006469</name>
</gene>
<comment type="caution">
    <text evidence="8">The sequence shown here is derived from an EMBL/GenBank/DDBJ whole genome shotgun (WGS) entry which is preliminary data.</text>
</comment>
<dbReference type="CDD" id="cd07029">
    <property type="entry name" value="RNAP_I_III_AC19"/>
    <property type="match status" value="1"/>
</dbReference>
<feature type="compositionally biased region" description="Polar residues" evidence="6">
    <location>
        <begin position="8"/>
        <end position="31"/>
    </location>
</feature>
<dbReference type="InterPro" id="IPR036603">
    <property type="entry name" value="RBP11-like"/>
</dbReference>
<dbReference type="Proteomes" id="UP000664169">
    <property type="component" value="Unassembled WGS sequence"/>
</dbReference>
<dbReference type="PANTHER" id="PTHR13946:SF28">
    <property type="entry name" value="DNA-DIRECTED RNA POLYMERASES I AND III SUBUNIT RPAC2"/>
    <property type="match status" value="1"/>
</dbReference>
<accession>A0A8H3G2J9</accession>
<dbReference type="PANTHER" id="PTHR13946">
    <property type="entry name" value="DNA-DIRECTED RNA POLYMERASE I,II,III"/>
    <property type="match status" value="1"/>
</dbReference>
<dbReference type="GO" id="GO:0006362">
    <property type="term" value="P:transcription elongation by RNA polymerase I"/>
    <property type="evidence" value="ECO:0007669"/>
    <property type="project" value="TreeGrafter"/>
</dbReference>
<dbReference type="InterPro" id="IPR008193">
    <property type="entry name" value="RNA_pol_Rpb11_13-16kDa_CS"/>
</dbReference>
<feature type="domain" description="DNA-directed RNA polymerase RBP11-like dimerisation" evidence="7">
    <location>
        <begin position="47"/>
        <end position="119"/>
    </location>
</feature>
<proteinExistence type="inferred from homology"/>
<dbReference type="Gene3D" id="3.30.1360.10">
    <property type="entry name" value="RNA polymerase, RBP11-like subunit"/>
    <property type="match status" value="1"/>
</dbReference>
<dbReference type="OrthoDB" id="510325at2759"/>